<sequence>MHVLYGRIPTYDMLESLGAYVSLILFSLAIPTIIANMHVLTSLPRKSYSLVMLSSTGQCLLSLTSSLTNHVPMIFLRLPYLSSCSRASHSIPSLNLLIPHLVHLLLP</sequence>
<proteinExistence type="predicted"/>
<evidence type="ECO:0000313" key="3">
    <source>
        <dbReference type="Proteomes" id="UP001172457"/>
    </source>
</evidence>
<name>A0AA38WB48_9ASTR</name>
<dbReference type="Proteomes" id="UP001172457">
    <property type="component" value="Chromosome 6"/>
</dbReference>
<accession>A0AA38WB48</accession>
<dbReference type="EMBL" id="JARYMX010000006">
    <property type="protein sequence ID" value="KAJ9545495.1"/>
    <property type="molecule type" value="Genomic_DNA"/>
</dbReference>
<gene>
    <name evidence="2" type="ORF">OSB04_025202</name>
</gene>
<keyword evidence="3" id="KW-1185">Reference proteome</keyword>
<evidence type="ECO:0000313" key="2">
    <source>
        <dbReference type="EMBL" id="KAJ9545495.1"/>
    </source>
</evidence>
<feature type="transmembrane region" description="Helical" evidence="1">
    <location>
        <begin position="20"/>
        <end position="40"/>
    </location>
</feature>
<comment type="caution">
    <text evidence="2">The sequence shown here is derived from an EMBL/GenBank/DDBJ whole genome shotgun (WGS) entry which is preliminary data.</text>
</comment>
<keyword evidence="1" id="KW-0472">Membrane</keyword>
<keyword evidence="1" id="KW-1133">Transmembrane helix</keyword>
<evidence type="ECO:0000256" key="1">
    <source>
        <dbReference type="SAM" id="Phobius"/>
    </source>
</evidence>
<protein>
    <submittedName>
        <fullName evidence="2">Uncharacterized protein</fullName>
    </submittedName>
</protein>
<dbReference type="AlphaFoldDB" id="A0AA38WB48"/>
<reference evidence="2" key="1">
    <citation type="submission" date="2023-03" db="EMBL/GenBank/DDBJ databases">
        <title>Chromosome-scale reference genome and RAD-based genetic map of yellow starthistle (Centaurea solstitialis) reveal putative structural variation and QTLs associated with invader traits.</title>
        <authorList>
            <person name="Reatini B."/>
            <person name="Cang F.A."/>
            <person name="Jiang Q."/>
            <person name="Mckibben M.T.W."/>
            <person name="Barker M.S."/>
            <person name="Rieseberg L.H."/>
            <person name="Dlugosch K.M."/>
        </authorList>
    </citation>
    <scope>NUCLEOTIDE SEQUENCE</scope>
    <source>
        <strain evidence="2">CAN-66</strain>
        <tissue evidence="2">Leaf</tissue>
    </source>
</reference>
<organism evidence="2 3">
    <name type="scientific">Centaurea solstitialis</name>
    <name type="common">yellow star-thistle</name>
    <dbReference type="NCBI Taxonomy" id="347529"/>
    <lineage>
        <taxon>Eukaryota</taxon>
        <taxon>Viridiplantae</taxon>
        <taxon>Streptophyta</taxon>
        <taxon>Embryophyta</taxon>
        <taxon>Tracheophyta</taxon>
        <taxon>Spermatophyta</taxon>
        <taxon>Magnoliopsida</taxon>
        <taxon>eudicotyledons</taxon>
        <taxon>Gunneridae</taxon>
        <taxon>Pentapetalae</taxon>
        <taxon>asterids</taxon>
        <taxon>campanulids</taxon>
        <taxon>Asterales</taxon>
        <taxon>Asteraceae</taxon>
        <taxon>Carduoideae</taxon>
        <taxon>Cardueae</taxon>
        <taxon>Centaureinae</taxon>
        <taxon>Centaurea</taxon>
    </lineage>
</organism>
<keyword evidence="1" id="KW-0812">Transmembrane</keyword>